<protein>
    <recommendedName>
        <fullName evidence="6">Flagellar secretion chaperone FliS</fullName>
    </recommendedName>
</protein>
<dbReference type="AlphaFoldDB" id="A0A7C9TJX9"/>
<keyword evidence="5" id="KW-0143">Chaperone</keyword>
<keyword evidence="3 6" id="KW-0963">Cytoplasm</keyword>
<dbReference type="InterPro" id="IPR003713">
    <property type="entry name" value="FliS"/>
</dbReference>
<dbReference type="PANTHER" id="PTHR34773:SF1">
    <property type="entry name" value="FLAGELLAR SECRETION CHAPERONE FLIS"/>
    <property type="match status" value="1"/>
</dbReference>
<keyword evidence="4 6" id="KW-1005">Bacterial flagellum biogenesis</keyword>
<evidence type="ECO:0000256" key="4">
    <source>
        <dbReference type="ARBA" id="ARBA00022795"/>
    </source>
</evidence>
<name>A0A7C9TJX9_9BURK</name>
<keyword evidence="8" id="KW-1185">Reference proteome</keyword>
<evidence type="ECO:0000256" key="3">
    <source>
        <dbReference type="ARBA" id="ARBA00022490"/>
    </source>
</evidence>
<dbReference type="Proteomes" id="UP000484255">
    <property type="component" value="Unassembled WGS sequence"/>
</dbReference>
<dbReference type="Gene3D" id="1.20.120.340">
    <property type="entry name" value="Flagellar protein FliS"/>
    <property type="match status" value="1"/>
</dbReference>
<evidence type="ECO:0000256" key="5">
    <source>
        <dbReference type="ARBA" id="ARBA00023186"/>
    </source>
</evidence>
<sequence length="144" mass="15992">MFSSTLSSAYGRPGAMAHAYRRIGLETAVDDASPHKLIELLFDGYVDALQLARGALRNGQVEQKGRAIGRAARIVEEGLKAGLNMREGGRLAADLRALYDYLTMRLTLANLRNDDQILEECLQLVEPLRQAWKDIGPRVTRRPS</sequence>
<keyword evidence="7" id="KW-0282">Flagellum</keyword>
<comment type="similarity">
    <text evidence="2 6">Belongs to the FliS family.</text>
</comment>
<dbReference type="GO" id="GO:0044780">
    <property type="term" value="P:bacterial-type flagellum assembly"/>
    <property type="evidence" value="ECO:0007669"/>
    <property type="project" value="InterPro"/>
</dbReference>
<dbReference type="PIRSF" id="PIRSF039090">
    <property type="entry name" value="Flis"/>
    <property type="match status" value="1"/>
</dbReference>
<dbReference type="GO" id="GO:0005829">
    <property type="term" value="C:cytosol"/>
    <property type="evidence" value="ECO:0007669"/>
    <property type="project" value="UniProtKB-SubCell"/>
</dbReference>
<organism evidence="7 8">
    <name type="scientific">Ideonella livida</name>
    <dbReference type="NCBI Taxonomy" id="2707176"/>
    <lineage>
        <taxon>Bacteria</taxon>
        <taxon>Pseudomonadati</taxon>
        <taxon>Pseudomonadota</taxon>
        <taxon>Betaproteobacteria</taxon>
        <taxon>Burkholderiales</taxon>
        <taxon>Sphaerotilaceae</taxon>
        <taxon>Ideonella</taxon>
    </lineage>
</organism>
<dbReference type="RefSeq" id="WP_163458187.1">
    <property type="nucleotide sequence ID" value="NZ_JAAGOH010000016.1"/>
</dbReference>
<evidence type="ECO:0000256" key="6">
    <source>
        <dbReference type="PIRNR" id="PIRNR039090"/>
    </source>
</evidence>
<evidence type="ECO:0000313" key="8">
    <source>
        <dbReference type="Proteomes" id="UP000484255"/>
    </source>
</evidence>
<proteinExistence type="inferred from homology"/>
<dbReference type="PANTHER" id="PTHR34773">
    <property type="entry name" value="FLAGELLAR SECRETION CHAPERONE FLIS"/>
    <property type="match status" value="1"/>
</dbReference>
<dbReference type="Pfam" id="PF02561">
    <property type="entry name" value="FliS"/>
    <property type="match status" value="1"/>
</dbReference>
<dbReference type="GO" id="GO:0071973">
    <property type="term" value="P:bacterial-type flagellum-dependent cell motility"/>
    <property type="evidence" value="ECO:0007669"/>
    <property type="project" value="TreeGrafter"/>
</dbReference>
<keyword evidence="7" id="KW-0966">Cell projection</keyword>
<dbReference type="NCBIfam" id="TIGR00208">
    <property type="entry name" value="fliS"/>
    <property type="match status" value="1"/>
</dbReference>
<accession>A0A7C9TJX9</accession>
<gene>
    <name evidence="7" type="primary">fliS</name>
    <name evidence="7" type="ORF">G3A44_14215</name>
</gene>
<evidence type="ECO:0000256" key="2">
    <source>
        <dbReference type="ARBA" id="ARBA00008787"/>
    </source>
</evidence>
<comment type="subcellular location">
    <subcellularLocation>
        <location evidence="1 6">Cytoplasm</location>
        <location evidence="1 6">Cytosol</location>
    </subcellularLocation>
</comment>
<reference evidence="7 8" key="1">
    <citation type="submission" date="2020-02" db="EMBL/GenBank/DDBJ databases">
        <title>Ideonella bacterium strain TBM-1.</title>
        <authorList>
            <person name="Chen W.-M."/>
        </authorList>
    </citation>
    <scope>NUCLEOTIDE SEQUENCE [LARGE SCALE GENOMIC DNA]</scope>
    <source>
        <strain evidence="7 8">TBM-1</strain>
    </source>
</reference>
<dbReference type="CDD" id="cd16098">
    <property type="entry name" value="FliS"/>
    <property type="match status" value="1"/>
</dbReference>
<evidence type="ECO:0000313" key="7">
    <source>
        <dbReference type="EMBL" id="NDY92340.1"/>
    </source>
</evidence>
<dbReference type="InterPro" id="IPR036584">
    <property type="entry name" value="FliS_sf"/>
</dbReference>
<comment type="caution">
    <text evidence="7">The sequence shown here is derived from an EMBL/GenBank/DDBJ whole genome shotgun (WGS) entry which is preliminary data.</text>
</comment>
<dbReference type="EMBL" id="JAAGOH010000016">
    <property type="protein sequence ID" value="NDY92340.1"/>
    <property type="molecule type" value="Genomic_DNA"/>
</dbReference>
<evidence type="ECO:0000256" key="1">
    <source>
        <dbReference type="ARBA" id="ARBA00004514"/>
    </source>
</evidence>
<keyword evidence="7" id="KW-0969">Cilium</keyword>
<dbReference type="SUPFAM" id="SSF101116">
    <property type="entry name" value="Flagellar export chaperone FliS"/>
    <property type="match status" value="1"/>
</dbReference>